<evidence type="ECO:0000259" key="10">
    <source>
        <dbReference type="PROSITE" id="PS50041"/>
    </source>
</evidence>
<dbReference type="Pfam" id="PF00057">
    <property type="entry name" value="Ldl_recept_a"/>
    <property type="match status" value="1"/>
</dbReference>
<keyword evidence="12" id="KW-1185">Reference proteome</keyword>
<dbReference type="SUPFAM" id="SSF57424">
    <property type="entry name" value="LDL receptor-like module"/>
    <property type="match status" value="1"/>
</dbReference>
<sequence length="902" mass="102907">MMLSYPIRQLPLLCCCSLTILACWKYVVSGASSVVHLQEDGVARHDSGLTWHDTLPTLTTFTLCVRLYSLRSRYSDYFFSYAVEDNDNELAFHLKYKEKELRLACCSKRIFQKVPVNLELLSWFSFCAAVNLSDYTATFVHKGSVDRFTLFDSLQESNNPILVVSGGSVILGQDQDEPLGGTDKGQSFNGFIADLFFTQSLLTVQQMKDYLECKIDALLARQHLMDFENIEEKFMLGVETNVTTSLDICSSGNNKLFSVFAEGRTNKQANHFCSTVNGDVATPENTAENLALFNIGAKFADKCTEYDKGNSMWVGVYWEPEESLWKDQKTHKEAVYRNFEVEIQPSSREVLCVIASTLARSHEVTPNGNWDIEACGKVVCTACQFKRPVPMKLRGLCKESFFDREYYIYDTINYRPIFNGNSWSRIIWNVNQSAPHDYSWLLYQMGDPYIQARMVTSSILTYPVGLHEFEIIGDKCPGRLKKLKLTSCGQNMFTCGDGMCINLNLRCNLELDCEDHSDELNCESLIIPPGYKKRLPPPKVNSYTPASVFIDCDIVLVRKLDLLNSQITMDVVIKRTWYDSRLYYKNLHPDNNLNQIDTMDSVWYPDVTMLGSDYSQATYVLHRTAVWGQLTASPLPDDDQLIDEDVFYSGKVNPLVLEREFTITLMCTFDLTLYPFDSQHCQMVFYVGAYTQQYVVTSLKNVTFSGNRQLLEYRVTSLKHQPLLYQNKSGQHIEIELANLYGYYISGAYVPTMLLVIISYLTFYFSLDDFTNRVMVSLTSLLVLAALFSQIASGLPKTAYLKLIDVWFIFCIMSDFVMVSVLVIINSYMQVQMPIKVTPLISGVHGAKRGSQVGQRPRLTLDPRKWNTIAQVVLPLLMILFIIVYFGFVAFHMGRVQDEFEK</sequence>
<keyword evidence="11" id="KW-0675">Receptor</keyword>
<dbReference type="PANTHER" id="PTHR18945">
    <property type="entry name" value="NEUROTRANSMITTER GATED ION CHANNEL"/>
    <property type="match status" value="1"/>
</dbReference>
<comment type="subcellular location">
    <subcellularLocation>
        <location evidence="1">Membrane</location>
        <topology evidence="1">Multi-pass membrane protein</topology>
    </subcellularLocation>
</comment>
<feature type="disulfide bond" evidence="7">
    <location>
        <begin position="507"/>
        <end position="522"/>
    </location>
</feature>
<feature type="signal peptide" evidence="9">
    <location>
        <begin position="1"/>
        <end position="30"/>
    </location>
</feature>
<dbReference type="AlphaFoldDB" id="A0A8J5K4H5"/>
<feature type="domain" description="C-type lectin" evidence="10">
    <location>
        <begin position="252"/>
        <end position="384"/>
    </location>
</feature>
<dbReference type="PRINTS" id="PR00895">
    <property type="entry name" value="PENTAXIN"/>
</dbReference>
<accession>A0A8J5K4H5</accession>
<dbReference type="Gene3D" id="4.10.400.10">
    <property type="entry name" value="Low-density Lipoprotein Receptor"/>
    <property type="match status" value="1"/>
</dbReference>
<dbReference type="SUPFAM" id="SSF90112">
    <property type="entry name" value="Neurotransmitter-gated ion-channel transmembrane pore"/>
    <property type="match status" value="1"/>
</dbReference>
<dbReference type="InterPro" id="IPR038050">
    <property type="entry name" value="Neuro_actylchol_rec"/>
</dbReference>
<dbReference type="InterPro" id="IPR006029">
    <property type="entry name" value="Neurotrans-gated_channel_TM"/>
</dbReference>
<keyword evidence="9" id="KW-0732">Signal</keyword>
<evidence type="ECO:0000313" key="12">
    <source>
        <dbReference type="Proteomes" id="UP000747542"/>
    </source>
</evidence>
<name>A0A8J5K4H5_HOMAM</name>
<dbReference type="CDD" id="cd00112">
    <property type="entry name" value="LDLa"/>
    <property type="match status" value="1"/>
</dbReference>
<dbReference type="InterPro" id="IPR006202">
    <property type="entry name" value="Neur_chan_lig-bd"/>
</dbReference>
<protein>
    <submittedName>
        <fullName evidence="11">Glycine receptor subunit alpha-1-like 1</fullName>
    </submittedName>
</protein>
<reference evidence="11" key="1">
    <citation type="journal article" date="2021" name="Sci. Adv.">
        <title>The American lobster genome reveals insights on longevity, neural, and immune adaptations.</title>
        <authorList>
            <person name="Polinski J.M."/>
            <person name="Zimin A.V."/>
            <person name="Clark K.F."/>
            <person name="Kohn A.B."/>
            <person name="Sadowski N."/>
            <person name="Timp W."/>
            <person name="Ptitsyn A."/>
            <person name="Khanna P."/>
            <person name="Romanova D.Y."/>
            <person name="Williams P."/>
            <person name="Greenwood S.J."/>
            <person name="Moroz L.L."/>
            <person name="Walt D.R."/>
            <person name="Bodnar A.G."/>
        </authorList>
    </citation>
    <scope>NUCLEOTIDE SEQUENCE</scope>
    <source>
        <strain evidence="11">GMGI-L3</strain>
    </source>
</reference>
<dbReference type="InterPro" id="IPR001304">
    <property type="entry name" value="C-type_lectin-like"/>
</dbReference>
<organism evidence="11 12">
    <name type="scientific">Homarus americanus</name>
    <name type="common">American lobster</name>
    <dbReference type="NCBI Taxonomy" id="6706"/>
    <lineage>
        <taxon>Eukaryota</taxon>
        <taxon>Metazoa</taxon>
        <taxon>Ecdysozoa</taxon>
        <taxon>Arthropoda</taxon>
        <taxon>Crustacea</taxon>
        <taxon>Multicrustacea</taxon>
        <taxon>Malacostraca</taxon>
        <taxon>Eumalacostraca</taxon>
        <taxon>Eucarida</taxon>
        <taxon>Decapoda</taxon>
        <taxon>Pleocyemata</taxon>
        <taxon>Astacidea</taxon>
        <taxon>Nephropoidea</taxon>
        <taxon>Nephropidae</taxon>
        <taxon>Homarus</taxon>
    </lineage>
</organism>
<keyword evidence="3 8" id="KW-1133">Transmembrane helix</keyword>
<comment type="caution">
    <text evidence="11">The sequence shown here is derived from an EMBL/GenBank/DDBJ whole genome shotgun (WGS) entry which is preliminary data.</text>
</comment>
<dbReference type="SUPFAM" id="SSF56436">
    <property type="entry name" value="C-type lectin-like"/>
    <property type="match status" value="1"/>
</dbReference>
<dbReference type="PROSITE" id="PS01209">
    <property type="entry name" value="LDLRA_1"/>
    <property type="match status" value="1"/>
</dbReference>
<evidence type="ECO:0000256" key="8">
    <source>
        <dbReference type="SAM" id="Phobius"/>
    </source>
</evidence>
<dbReference type="SUPFAM" id="SSF49899">
    <property type="entry name" value="Concanavalin A-like lectins/glucanases"/>
    <property type="match status" value="1"/>
</dbReference>
<dbReference type="Gene3D" id="3.10.100.10">
    <property type="entry name" value="Mannose-Binding Protein A, subunit A"/>
    <property type="match status" value="1"/>
</dbReference>
<dbReference type="InterPro" id="IPR036055">
    <property type="entry name" value="LDL_receptor-like_sf"/>
</dbReference>
<dbReference type="SMART" id="SM00159">
    <property type="entry name" value="PTX"/>
    <property type="match status" value="1"/>
</dbReference>
<dbReference type="Pfam" id="PF02931">
    <property type="entry name" value="Neur_chan_LBD"/>
    <property type="match status" value="1"/>
</dbReference>
<feature type="transmembrane region" description="Helical" evidence="8">
    <location>
        <begin position="872"/>
        <end position="893"/>
    </location>
</feature>
<proteinExistence type="predicted"/>
<keyword evidence="2 8" id="KW-0812">Transmembrane</keyword>
<evidence type="ECO:0000313" key="11">
    <source>
        <dbReference type="EMBL" id="KAG7166483.1"/>
    </source>
</evidence>
<dbReference type="InterPro" id="IPR006201">
    <property type="entry name" value="Neur_channel"/>
</dbReference>
<dbReference type="FunFam" id="4.10.400.10:FF:000065">
    <property type="entry name" value="Transmembrane protease serine 7"/>
    <property type="match status" value="1"/>
</dbReference>
<gene>
    <name evidence="11" type="primary">Glra1-L1</name>
    <name evidence="11" type="ORF">Hamer_G005594</name>
</gene>
<dbReference type="InterPro" id="IPR016186">
    <property type="entry name" value="C-type_lectin-like/link_sf"/>
</dbReference>
<feature type="disulfide bond" evidence="7">
    <location>
        <begin position="495"/>
        <end position="513"/>
    </location>
</feature>
<evidence type="ECO:0000256" key="1">
    <source>
        <dbReference type="ARBA" id="ARBA00004141"/>
    </source>
</evidence>
<feature type="transmembrane region" description="Helical" evidence="8">
    <location>
        <begin position="774"/>
        <end position="792"/>
    </location>
</feature>
<dbReference type="PROSITE" id="PS50068">
    <property type="entry name" value="LDLRA_2"/>
    <property type="match status" value="1"/>
</dbReference>
<dbReference type="Gene3D" id="1.20.58.390">
    <property type="entry name" value="Neurotransmitter-gated ion-channel transmembrane domain"/>
    <property type="match status" value="1"/>
</dbReference>
<dbReference type="Gene3D" id="2.60.120.200">
    <property type="match status" value="1"/>
</dbReference>
<dbReference type="GO" id="GO:0005230">
    <property type="term" value="F:extracellular ligand-gated monoatomic ion channel activity"/>
    <property type="evidence" value="ECO:0007669"/>
    <property type="project" value="InterPro"/>
</dbReference>
<dbReference type="EMBL" id="JAHLQT010022531">
    <property type="protein sequence ID" value="KAG7166483.1"/>
    <property type="molecule type" value="Genomic_DNA"/>
</dbReference>
<dbReference type="InterPro" id="IPR036734">
    <property type="entry name" value="Neur_chan_lig-bd_sf"/>
</dbReference>
<dbReference type="GO" id="GO:0004888">
    <property type="term" value="F:transmembrane signaling receptor activity"/>
    <property type="evidence" value="ECO:0007669"/>
    <property type="project" value="InterPro"/>
</dbReference>
<dbReference type="InterPro" id="IPR013320">
    <property type="entry name" value="ConA-like_dom_sf"/>
</dbReference>
<dbReference type="InterPro" id="IPR001759">
    <property type="entry name" value="PTX_dom"/>
</dbReference>
<dbReference type="InterPro" id="IPR036719">
    <property type="entry name" value="Neuro-gated_channel_TM_sf"/>
</dbReference>
<evidence type="ECO:0000256" key="6">
    <source>
        <dbReference type="ARBA" id="ARBA00023180"/>
    </source>
</evidence>
<dbReference type="Gene3D" id="2.70.170.10">
    <property type="entry name" value="Neurotransmitter-gated ion-channel ligand-binding domain"/>
    <property type="match status" value="1"/>
</dbReference>
<feature type="disulfide bond" evidence="7">
    <location>
        <begin position="488"/>
        <end position="500"/>
    </location>
</feature>
<evidence type="ECO:0000256" key="3">
    <source>
        <dbReference type="ARBA" id="ARBA00022989"/>
    </source>
</evidence>
<dbReference type="InterPro" id="IPR023415">
    <property type="entry name" value="LDLR_class-A_CS"/>
</dbReference>
<keyword evidence="6" id="KW-0325">Glycoprotein</keyword>
<dbReference type="Proteomes" id="UP000747542">
    <property type="component" value="Unassembled WGS sequence"/>
</dbReference>
<dbReference type="PROSITE" id="PS00236">
    <property type="entry name" value="NEUROTR_ION_CHANNEL"/>
    <property type="match status" value="1"/>
</dbReference>
<dbReference type="InterPro" id="IPR002172">
    <property type="entry name" value="LDrepeatLR_classA_rpt"/>
</dbReference>
<dbReference type="CDD" id="cd00037">
    <property type="entry name" value="CLECT"/>
    <property type="match status" value="1"/>
</dbReference>
<feature type="transmembrane region" description="Helical" evidence="8">
    <location>
        <begin position="804"/>
        <end position="825"/>
    </location>
</feature>
<evidence type="ECO:0000256" key="2">
    <source>
        <dbReference type="ARBA" id="ARBA00022692"/>
    </source>
</evidence>
<evidence type="ECO:0000256" key="7">
    <source>
        <dbReference type="PROSITE-ProRule" id="PRU00124"/>
    </source>
</evidence>
<dbReference type="InterPro" id="IPR016187">
    <property type="entry name" value="CTDL_fold"/>
</dbReference>
<dbReference type="SMART" id="SM00192">
    <property type="entry name" value="LDLa"/>
    <property type="match status" value="1"/>
</dbReference>
<dbReference type="SUPFAM" id="SSF63712">
    <property type="entry name" value="Nicotinic receptor ligand binding domain-like"/>
    <property type="match status" value="1"/>
</dbReference>
<dbReference type="PROSITE" id="PS50041">
    <property type="entry name" value="C_TYPE_LECTIN_2"/>
    <property type="match status" value="1"/>
</dbReference>
<evidence type="ECO:0000256" key="5">
    <source>
        <dbReference type="ARBA" id="ARBA00023157"/>
    </source>
</evidence>
<dbReference type="Pfam" id="PF00354">
    <property type="entry name" value="Pentaxin"/>
    <property type="match status" value="1"/>
</dbReference>
<keyword evidence="4 8" id="KW-0472">Membrane</keyword>
<dbReference type="GO" id="GO:0016020">
    <property type="term" value="C:membrane"/>
    <property type="evidence" value="ECO:0007669"/>
    <property type="project" value="UniProtKB-SubCell"/>
</dbReference>
<evidence type="ECO:0000256" key="9">
    <source>
        <dbReference type="SAM" id="SignalP"/>
    </source>
</evidence>
<feature type="chain" id="PRO_5035278820" evidence="9">
    <location>
        <begin position="31"/>
        <end position="902"/>
    </location>
</feature>
<feature type="transmembrane region" description="Helical" evidence="8">
    <location>
        <begin position="741"/>
        <end position="767"/>
    </location>
</feature>
<evidence type="ECO:0000256" key="4">
    <source>
        <dbReference type="ARBA" id="ARBA00023136"/>
    </source>
</evidence>
<dbReference type="Pfam" id="PF02932">
    <property type="entry name" value="Neur_chan_memb"/>
    <property type="match status" value="1"/>
</dbReference>
<dbReference type="InterPro" id="IPR018000">
    <property type="entry name" value="Neurotransmitter_ion_chnl_CS"/>
</dbReference>
<keyword evidence="5 7" id="KW-1015">Disulfide bond</keyword>